<dbReference type="Proteomes" id="UP000054097">
    <property type="component" value="Unassembled WGS sequence"/>
</dbReference>
<reference evidence="2" key="2">
    <citation type="submission" date="2015-01" db="EMBL/GenBank/DDBJ databases">
        <title>Evolutionary Origins and Diversification of the Mycorrhizal Mutualists.</title>
        <authorList>
            <consortium name="DOE Joint Genome Institute"/>
            <consortium name="Mycorrhizal Genomics Consortium"/>
            <person name="Kohler A."/>
            <person name="Kuo A."/>
            <person name="Nagy L.G."/>
            <person name="Floudas D."/>
            <person name="Copeland A."/>
            <person name="Barry K.W."/>
            <person name="Cichocki N."/>
            <person name="Veneault-Fourrey C."/>
            <person name="LaButti K."/>
            <person name="Lindquist E.A."/>
            <person name="Lipzen A."/>
            <person name="Lundell T."/>
            <person name="Morin E."/>
            <person name="Murat C."/>
            <person name="Riley R."/>
            <person name="Ohm R."/>
            <person name="Sun H."/>
            <person name="Tunlid A."/>
            <person name="Henrissat B."/>
            <person name="Grigoriev I.V."/>
            <person name="Hibbett D.S."/>
            <person name="Martin F."/>
        </authorList>
    </citation>
    <scope>NUCLEOTIDE SEQUENCE [LARGE SCALE GENOMIC DNA]</scope>
    <source>
        <strain evidence="2">MAFF 305830</strain>
    </source>
</reference>
<dbReference type="EMBL" id="KN824324">
    <property type="protein sequence ID" value="KIM24443.1"/>
    <property type="molecule type" value="Genomic_DNA"/>
</dbReference>
<organism evidence="1 2">
    <name type="scientific">Serendipita vermifera MAFF 305830</name>
    <dbReference type="NCBI Taxonomy" id="933852"/>
    <lineage>
        <taxon>Eukaryota</taxon>
        <taxon>Fungi</taxon>
        <taxon>Dikarya</taxon>
        <taxon>Basidiomycota</taxon>
        <taxon>Agaricomycotina</taxon>
        <taxon>Agaricomycetes</taxon>
        <taxon>Sebacinales</taxon>
        <taxon>Serendipitaceae</taxon>
        <taxon>Serendipita</taxon>
    </lineage>
</organism>
<protein>
    <submittedName>
        <fullName evidence="1">Uncharacterized protein</fullName>
    </submittedName>
</protein>
<proteinExistence type="predicted"/>
<name>A0A0C2WD83_SERVB</name>
<reference evidence="1 2" key="1">
    <citation type="submission" date="2014-04" db="EMBL/GenBank/DDBJ databases">
        <authorList>
            <consortium name="DOE Joint Genome Institute"/>
            <person name="Kuo A."/>
            <person name="Zuccaro A."/>
            <person name="Kohler A."/>
            <person name="Nagy L.G."/>
            <person name="Floudas D."/>
            <person name="Copeland A."/>
            <person name="Barry K.W."/>
            <person name="Cichocki N."/>
            <person name="Veneault-Fourrey C."/>
            <person name="LaButti K."/>
            <person name="Lindquist E.A."/>
            <person name="Lipzen A."/>
            <person name="Lundell T."/>
            <person name="Morin E."/>
            <person name="Murat C."/>
            <person name="Sun H."/>
            <person name="Tunlid A."/>
            <person name="Henrissat B."/>
            <person name="Grigoriev I.V."/>
            <person name="Hibbett D.S."/>
            <person name="Martin F."/>
            <person name="Nordberg H.P."/>
            <person name="Cantor M.N."/>
            <person name="Hua S.X."/>
        </authorList>
    </citation>
    <scope>NUCLEOTIDE SEQUENCE [LARGE SCALE GENOMIC DNA]</scope>
    <source>
        <strain evidence="1 2">MAFF 305830</strain>
    </source>
</reference>
<dbReference type="Gene3D" id="1.25.40.10">
    <property type="entry name" value="Tetratricopeptide repeat domain"/>
    <property type="match status" value="1"/>
</dbReference>
<dbReference type="InterPro" id="IPR011990">
    <property type="entry name" value="TPR-like_helical_dom_sf"/>
</dbReference>
<evidence type="ECO:0000313" key="1">
    <source>
        <dbReference type="EMBL" id="KIM24443.1"/>
    </source>
</evidence>
<dbReference type="HOGENOM" id="CLU_834621_0_0_1"/>
<dbReference type="AlphaFoldDB" id="A0A0C2WD83"/>
<gene>
    <name evidence="1" type="ORF">M408DRAFT_27100</name>
</gene>
<evidence type="ECO:0000313" key="2">
    <source>
        <dbReference type="Proteomes" id="UP000054097"/>
    </source>
</evidence>
<sequence>MFFKQTDPLRAFPYEVWLDCVRHYSREQAAGPLPLLAVSAAWRDRVLDAPEVWTTNHFDGGHDEECRAASFFHLSQNRSVDIIVEQNHGSLKIAMQYTHRIRSTFFWISDEPMTSIFYESFPMERFGRKWYSCLLPLILPHQQNSHPLMTFESQRSYSDIEELLTLQSRKDNDASVVPVAMGLAAIYYHQMRYSEAITLAKHALEYYNTLSCGNSVATILVRFNLAIVLAKQSLWGQIEPLFLDITTKMRDLISQRKVMGLELLQLGIVETRAAYLGRYHHRTIEDLEALSSIYTLQDLHDAAEDLQQELQEEGRQQFSVILGPNFSPRRRIK</sequence>
<accession>A0A0C2WD83</accession>
<keyword evidence="2" id="KW-1185">Reference proteome</keyword>
<dbReference type="SUPFAM" id="SSF48452">
    <property type="entry name" value="TPR-like"/>
    <property type="match status" value="1"/>
</dbReference>